<evidence type="ECO:0000313" key="1">
    <source>
        <dbReference type="EMBL" id="ESR25705.1"/>
    </source>
</evidence>
<dbReference type="PANTHER" id="PTHR38588">
    <property type="entry name" value="BLL0334 PROTEIN"/>
    <property type="match status" value="1"/>
</dbReference>
<dbReference type="InterPro" id="IPR010419">
    <property type="entry name" value="CO_DH_gsu"/>
</dbReference>
<dbReference type="PANTHER" id="PTHR38588:SF1">
    <property type="entry name" value="BLL0334 PROTEIN"/>
    <property type="match status" value="1"/>
</dbReference>
<dbReference type="SUPFAM" id="SSF55961">
    <property type="entry name" value="Bet v1-like"/>
    <property type="match status" value="1"/>
</dbReference>
<dbReference type="eggNOG" id="COG3427">
    <property type="taxonomic scope" value="Bacteria"/>
</dbReference>
<comment type="caution">
    <text evidence="1">The sequence shown here is derived from an EMBL/GenBank/DDBJ whole genome shotgun (WGS) entry which is preliminary data.</text>
</comment>
<dbReference type="RefSeq" id="WP_023431680.1">
    <property type="nucleotide sequence ID" value="NZ_AWXZ01000018.1"/>
</dbReference>
<dbReference type="EMBL" id="AWXZ01000018">
    <property type="protein sequence ID" value="ESR25705.1"/>
    <property type="molecule type" value="Genomic_DNA"/>
</dbReference>
<dbReference type="Pfam" id="PF06240">
    <property type="entry name" value="COXG"/>
    <property type="match status" value="1"/>
</dbReference>
<dbReference type="STRING" id="631454.N177_1538"/>
<evidence type="ECO:0000313" key="2">
    <source>
        <dbReference type="Proteomes" id="UP000017819"/>
    </source>
</evidence>
<gene>
    <name evidence="1" type="ORF">N177_1538</name>
</gene>
<dbReference type="AlphaFoldDB" id="V4RRD5"/>
<reference evidence="1 2" key="1">
    <citation type="journal article" date="2014" name="Genome Announc.">
        <title>Draft Genome Sequence of Lutibaculum baratangense Strain AMV1T, Isolated from a Mud Volcano in Andamans, India.</title>
        <authorList>
            <person name="Singh A."/>
            <person name="Sreenivas A."/>
            <person name="Sathyanarayana Reddy G."/>
            <person name="Pinnaka A.K."/>
            <person name="Shivaji S."/>
        </authorList>
    </citation>
    <scope>NUCLEOTIDE SEQUENCE [LARGE SCALE GENOMIC DNA]</scope>
    <source>
        <strain evidence="1 2">AMV1</strain>
    </source>
</reference>
<keyword evidence="2" id="KW-1185">Reference proteome</keyword>
<dbReference type="Proteomes" id="UP000017819">
    <property type="component" value="Unassembled WGS sequence"/>
</dbReference>
<accession>V4RRD5</accession>
<organism evidence="1 2">
    <name type="scientific">Lutibaculum baratangense AMV1</name>
    <dbReference type="NCBI Taxonomy" id="631454"/>
    <lineage>
        <taxon>Bacteria</taxon>
        <taxon>Pseudomonadati</taxon>
        <taxon>Pseudomonadota</taxon>
        <taxon>Alphaproteobacteria</taxon>
        <taxon>Hyphomicrobiales</taxon>
        <taxon>Tepidamorphaceae</taxon>
        <taxon>Lutibaculum</taxon>
    </lineage>
</organism>
<dbReference type="OrthoDB" id="9787428at2"/>
<sequence length="157" mass="16702">MEMKDEVRIAAPRERVYAALNDPEVLKECIPGCEELTKVSDTELEAKVVLKVGPVKARFAGNVTLNPENPPEHFSLQGQGSGGAAGFAKGGADVVLEEDGEETILRYEAKADIGGKLAQLGNRLVQGTANKLAAQFFSNFAEKVGAPQPEHAAQEQA</sequence>
<name>V4RRD5_9HYPH</name>
<protein>
    <submittedName>
        <fullName evidence="1">Carbon monoxide dehydrogenase G protein</fullName>
    </submittedName>
</protein>
<dbReference type="InterPro" id="IPR023393">
    <property type="entry name" value="START-like_dom_sf"/>
</dbReference>
<dbReference type="CDD" id="cd05018">
    <property type="entry name" value="CoxG"/>
    <property type="match status" value="1"/>
</dbReference>
<dbReference type="Gene3D" id="3.30.530.20">
    <property type="match status" value="1"/>
</dbReference>
<proteinExistence type="predicted"/>
<dbReference type="PATRIC" id="fig|631454.5.peg.1519"/>